<sequence length="112" mass="12442">MLLLWERGLFFLLLLQLGLLQLGRLVWLNAALSAYLPRTPLSGLAEGLLLLGLVLAARSPDRRIWLSLTLGWARWAGRPLWGACWAGLWPTNRGAGAKPYRTSCSAAWPCCR</sequence>
<dbReference type="AlphaFoldDB" id="A0A345IFK9"/>
<evidence type="ECO:0000313" key="1">
    <source>
        <dbReference type="EMBL" id="AXG98481.1"/>
    </source>
</evidence>
<accession>A0A345IFK9</accession>
<dbReference type="KEGG" id="dwu:DVJ83_04085"/>
<dbReference type="Proteomes" id="UP000253744">
    <property type="component" value="Chromosome"/>
</dbReference>
<gene>
    <name evidence="1" type="ORF">DVJ83_04085</name>
</gene>
<evidence type="ECO:0000313" key="2">
    <source>
        <dbReference type="Proteomes" id="UP000253744"/>
    </source>
</evidence>
<dbReference type="RefSeq" id="WP_114671490.1">
    <property type="nucleotide sequence ID" value="NZ_CP031158.1"/>
</dbReference>
<proteinExistence type="predicted"/>
<name>A0A345IFK9_9DEIO</name>
<reference evidence="1 2" key="1">
    <citation type="submission" date="2018-07" db="EMBL/GenBank/DDBJ databases">
        <title>Complete Genome and Methylome Analysis of Deinococcus wulumuqiensis NEB 479.</title>
        <authorList>
            <person name="Fomenkov A."/>
            <person name="Luyten Y."/>
            <person name="Vincze T."/>
            <person name="Anton B.P."/>
            <person name="Clark T."/>
            <person name="Roberts R.J."/>
            <person name="Morgan R.D."/>
        </authorList>
    </citation>
    <scope>NUCLEOTIDE SEQUENCE [LARGE SCALE GENOMIC DNA]</scope>
    <source>
        <strain evidence="1 2">NEB 479</strain>
    </source>
</reference>
<protein>
    <submittedName>
        <fullName evidence="1">Uncharacterized protein</fullName>
    </submittedName>
</protein>
<organism evidence="1 2">
    <name type="scientific">Deinococcus wulumuqiensis</name>
    <dbReference type="NCBI Taxonomy" id="980427"/>
    <lineage>
        <taxon>Bacteria</taxon>
        <taxon>Thermotogati</taxon>
        <taxon>Deinococcota</taxon>
        <taxon>Deinococci</taxon>
        <taxon>Deinococcales</taxon>
        <taxon>Deinococcaceae</taxon>
        <taxon>Deinococcus</taxon>
    </lineage>
</organism>
<dbReference type="STRING" id="1288484.GCA_000348665_00179"/>
<dbReference type="EMBL" id="CP031158">
    <property type="protein sequence ID" value="AXG98481.1"/>
    <property type="molecule type" value="Genomic_DNA"/>
</dbReference>